<feature type="transmembrane region" description="Helical" evidence="1">
    <location>
        <begin position="67"/>
        <end position="87"/>
    </location>
</feature>
<feature type="transmembrane region" description="Helical" evidence="1">
    <location>
        <begin position="160"/>
        <end position="186"/>
    </location>
</feature>
<feature type="transmembrane region" description="Helical" evidence="1">
    <location>
        <begin position="94"/>
        <end position="115"/>
    </location>
</feature>
<feature type="transmembrane region" description="Helical" evidence="1">
    <location>
        <begin position="121"/>
        <end position="148"/>
    </location>
</feature>
<keyword evidence="1" id="KW-0472">Membrane</keyword>
<dbReference type="EMBL" id="VUMB01000003">
    <property type="protein sequence ID" value="MSS39134.1"/>
    <property type="molecule type" value="Genomic_DNA"/>
</dbReference>
<dbReference type="AlphaFoldDB" id="A0A844FA63"/>
<gene>
    <name evidence="2" type="ORF">FYJ37_01885</name>
</gene>
<evidence type="ECO:0000313" key="2">
    <source>
        <dbReference type="EMBL" id="MSS39134.1"/>
    </source>
</evidence>
<organism evidence="2 3">
    <name type="scientific">Clostridium scindens (strain JCM 10418 / VPI 12708)</name>
    <dbReference type="NCBI Taxonomy" id="29347"/>
    <lineage>
        <taxon>Bacteria</taxon>
        <taxon>Bacillati</taxon>
        <taxon>Bacillota</taxon>
        <taxon>Clostridia</taxon>
        <taxon>Lachnospirales</taxon>
        <taxon>Lachnospiraceae</taxon>
    </lineage>
</organism>
<reference evidence="2 3" key="1">
    <citation type="submission" date="2019-08" db="EMBL/GenBank/DDBJ databases">
        <title>In-depth cultivation of the pig gut microbiome towards novel bacterial diversity and tailored functional studies.</title>
        <authorList>
            <person name="Wylensek D."/>
            <person name="Hitch T.C.A."/>
            <person name="Clavel T."/>
        </authorList>
    </citation>
    <scope>NUCLEOTIDE SEQUENCE [LARGE SCALE GENOMIC DNA]</scope>
    <source>
        <strain evidence="2 3">BL-389-WT-3D</strain>
    </source>
</reference>
<keyword evidence="1" id="KW-1133">Transmembrane helix</keyword>
<accession>A0A844FA63</accession>
<comment type="caution">
    <text evidence="2">The sequence shown here is derived from an EMBL/GenBank/DDBJ whole genome shotgun (WGS) entry which is preliminary data.</text>
</comment>
<evidence type="ECO:0000313" key="3">
    <source>
        <dbReference type="Proteomes" id="UP000462363"/>
    </source>
</evidence>
<dbReference type="Proteomes" id="UP000462363">
    <property type="component" value="Unassembled WGS sequence"/>
</dbReference>
<protein>
    <submittedName>
        <fullName evidence="2">Stage II sporulation protein M</fullName>
    </submittedName>
</protein>
<keyword evidence="1" id="KW-0812">Transmembrane</keyword>
<evidence type="ECO:0000256" key="1">
    <source>
        <dbReference type="SAM" id="Phobius"/>
    </source>
</evidence>
<proteinExistence type="predicted"/>
<name>A0A844FA63_CLOSV</name>
<feature type="transmembrane region" description="Helical" evidence="1">
    <location>
        <begin position="20"/>
        <end position="37"/>
    </location>
</feature>
<sequence>MKYLGKGGTFVRIRENKKHFILFYMLGFFIGIVYANLMSKDYITSMGIFNEFFLSQYMQADVDVAEYIWYVVRIRVAPVAVICALGCTRLRKLVVVLFLLWTGFSSGMIMTSSVLKMGVKGIILCLIALTPHFIFYIAGYMILLWHFFSYPESRWNLSKTVSFLLFIAVGILLECYVNPVIMQMFLKTL</sequence>